<evidence type="ECO:0000313" key="2">
    <source>
        <dbReference type="EMBL" id="MFC5665404.1"/>
    </source>
</evidence>
<dbReference type="Proteomes" id="UP001595975">
    <property type="component" value="Unassembled WGS sequence"/>
</dbReference>
<protein>
    <submittedName>
        <fullName evidence="2">Uncharacterized protein</fullName>
    </submittedName>
</protein>
<name>A0ABW0X8Q6_9ACTN</name>
<keyword evidence="3" id="KW-1185">Reference proteome</keyword>
<sequence>MSDDQTTEPAADEPAAEKATARPTTIKAVQPVGNQRLETKQIQGQIITHTIVKPL</sequence>
<organism evidence="2 3">
    <name type="scientific">Kitasatospora misakiensis</name>
    <dbReference type="NCBI Taxonomy" id="67330"/>
    <lineage>
        <taxon>Bacteria</taxon>
        <taxon>Bacillati</taxon>
        <taxon>Actinomycetota</taxon>
        <taxon>Actinomycetes</taxon>
        <taxon>Kitasatosporales</taxon>
        <taxon>Streptomycetaceae</taxon>
        <taxon>Kitasatospora</taxon>
    </lineage>
</organism>
<evidence type="ECO:0000313" key="3">
    <source>
        <dbReference type="Proteomes" id="UP001595975"/>
    </source>
</evidence>
<feature type="region of interest" description="Disordered" evidence="1">
    <location>
        <begin position="1"/>
        <end position="32"/>
    </location>
</feature>
<gene>
    <name evidence="2" type="ORF">ACFP3U_20780</name>
</gene>
<comment type="caution">
    <text evidence="2">The sequence shown here is derived from an EMBL/GenBank/DDBJ whole genome shotgun (WGS) entry which is preliminary data.</text>
</comment>
<accession>A0ABW0X8Q6</accession>
<proteinExistence type="predicted"/>
<dbReference type="EMBL" id="JBHSOF010000027">
    <property type="protein sequence ID" value="MFC5665404.1"/>
    <property type="molecule type" value="Genomic_DNA"/>
</dbReference>
<dbReference type="RefSeq" id="WP_380227096.1">
    <property type="nucleotide sequence ID" value="NZ_JBHSOF010000027.1"/>
</dbReference>
<reference evidence="3" key="1">
    <citation type="journal article" date="2019" name="Int. J. Syst. Evol. Microbiol.">
        <title>The Global Catalogue of Microorganisms (GCM) 10K type strain sequencing project: providing services to taxonomists for standard genome sequencing and annotation.</title>
        <authorList>
            <consortium name="The Broad Institute Genomics Platform"/>
            <consortium name="The Broad Institute Genome Sequencing Center for Infectious Disease"/>
            <person name="Wu L."/>
            <person name="Ma J."/>
        </authorList>
    </citation>
    <scope>NUCLEOTIDE SEQUENCE [LARGE SCALE GENOMIC DNA]</scope>
    <source>
        <strain evidence="3">CGMCC 4.1437</strain>
    </source>
</reference>
<evidence type="ECO:0000256" key="1">
    <source>
        <dbReference type="SAM" id="MobiDB-lite"/>
    </source>
</evidence>